<accession>A0A9N7TW66</accession>
<evidence type="ECO:0000313" key="2">
    <source>
        <dbReference type="EMBL" id="CAB1418798.1"/>
    </source>
</evidence>
<feature type="compositionally biased region" description="Basic residues" evidence="1">
    <location>
        <begin position="114"/>
        <end position="126"/>
    </location>
</feature>
<feature type="region of interest" description="Disordered" evidence="1">
    <location>
        <begin position="103"/>
        <end position="126"/>
    </location>
</feature>
<feature type="region of interest" description="Disordered" evidence="1">
    <location>
        <begin position="1"/>
        <end position="41"/>
    </location>
</feature>
<evidence type="ECO:0000256" key="1">
    <source>
        <dbReference type="SAM" id="MobiDB-lite"/>
    </source>
</evidence>
<protein>
    <submittedName>
        <fullName evidence="2">Uncharacterized protein</fullName>
    </submittedName>
</protein>
<dbReference type="AlphaFoldDB" id="A0A9N7TW66"/>
<feature type="compositionally biased region" description="Basic and acidic residues" evidence="1">
    <location>
        <begin position="1"/>
        <end position="26"/>
    </location>
</feature>
<reference evidence="2" key="1">
    <citation type="submission" date="2020-03" db="EMBL/GenBank/DDBJ databases">
        <authorList>
            <person name="Weist P."/>
        </authorList>
    </citation>
    <scope>NUCLEOTIDE SEQUENCE</scope>
</reference>
<evidence type="ECO:0000313" key="3">
    <source>
        <dbReference type="Proteomes" id="UP001153269"/>
    </source>
</evidence>
<organism evidence="2 3">
    <name type="scientific">Pleuronectes platessa</name>
    <name type="common">European plaice</name>
    <dbReference type="NCBI Taxonomy" id="8262"/>
    <lineage>
        <taxon>Eukaryota</taxon>
        <taxon>Metazoa</taxon>
        <taxon>Chordata</taxon>
        <taxon>Craniata</taxon>
        <taxon>Vertebrata</taxon>
        <taxon>Euteleostomi</taxon>
        <taxon>Actinopterygii</taxon>
        <taxon>Neopterygii</taxon>
        <taxon>Teleostei</taxon>
        <taxon>Neoteleostei</taxon>
        <taxon>Acanthomorphata</taxon>
        <taxon>Carangaria</taxon>
        <taxon>Pleuronectiformes</taxon>
        <taxon>Pleuronectoidei</taxon>
        <taxon>Pleuronectidae</taxon>
        <taxon>Pleuronectes</taxon>
    </lineage>
</organism>
<comment type="caution">
    <text evidence="2">The sequence shown here is derived from an EMBL/GenBank/DDBJ whole genome shotgun (WGS) entry which is preliminary data.</text>
</comment>
<dbReference type="Proteomes" id="UP001153269">
    <property type="component" value="Unassembled WGS sequence"/>
</dbReference>
<dbReference type="EMBL" id="CADEAL010000340">
    <property type="protein sequence ID" value="CAB1418798.1"/>
    <property type="molecule type" value="Genomic_DNA"/>
</dbReference>
<proteinExistence type="predicted"/>
<name>A0A9N7TW66_PLEPL</name>
<sequence length="126" mass="13798">MALPGRDRWRNKEEEKDGGRGGRARDYLWGGGGQTRREGTNRESHYMALDERANASRAQPARLARKLPRGTPWLAVEGCCCCASSSSHCSHCSHCGAALGSWGSHSQAHWGPGPRHKRYKRALGAS</sequence>
<gene>
    <name evidence="2" type="ORF">PLEPLA_LOCUS6624</name>
</gene>
<keyword evidence="3" id="KW-1185">Reference proteome</keyword>